<feature type="binding site" evidence="3">
    <location>
        <position position="204"/>
    </location>
    <ligand>
        <name>substrate</name>
    </ligand>
</feature>
<dbReference type="Proteomes" id="UP001345827">
    <property type="component" value="Unassembled WGS sequence"/>
</dbReference>
<evidence type="ECO:0000256" key="1">
    <source>
        <dbReference type="ARBA" id="ARBA00022911"/>
    </source>
</evidence>
<protein>
    <recommendedName>
        <fullName evidence="3">Catabolic 3-dehydroquinase</fullName>
        <shortName evidence="3">cDHQase</shortName>
        <ecNumber evidence="3">4.2.1.10</ecNumber>
    </recommendedName>
    <alternativeName>
        <fullName evidence="3">3-dehydroquinate dehydratase</fullName>
    </alternativeName>
</protein>
<dbReference type="PANTHER" id="PTHR21272:SF3">
    <property type="entry name" value="CATABOLIC 3-DEHYDROQUINASE"/>
    <property type="match status" value="1"/>
</dbReference>
<evidence type="ECO:0000313" key="6">
    <source>
        <dbReference type="Proteomes" id="UP001345827"/>
    </source>
</evidence>
<evidence type="ECO:0000256" key="3">
    <source>
        <dbReference type="HAMAP-Rule" id="MF_03136"/>
    </source>
</evidence>
<dbReference type="PANTHER" id="PTHR21272">
    <property type="entry name" value="CATABOLIC 3-DEHYDROQUINASE"/>
    <property type="match status" value="1"/>
</dbReference>
<comment type="pathway">
    <text evidence="3">Aromatic compound metabolism; 3,4-dihydroxybenzoate biosynthesis; 3,4-dihydroxybenzoate from 3-dehydroquinate: step 1/2.</text>
</comment>
<feature type="site" description="Transition state stabilizer" evidence="3">
    <location>
        <position position="68"/>
    </location>
</feature>
<keyword evidence="2 3" id="KW-0456">Lyase</keyword>
<dbReference type="GO" id="GO:0046279">
    <property type="term" value="P:3,4-dihydroxybenzoate biosynthetic process"/>
    <property type="evidence" value="ECO:0007669"/>
    <property type="project" value="UniProtKB-UniRule"/>
</dbReference>
<comment type="subunit">
    <text evidence="3">Homododecamer. Adopts a ring-like structure, composed of an arrangement of two hexameric rings stacked on top of one another.</text>
</comment>
<reference evidence="5 6" key="1">
    <citation type="submission" date="2023-06" db="EMBL/GenBank/DDBJ databases">
        <title>Black Yeasts Isolated from many extreme environments.</title>
        <authorList>
            <person name="Coleine C."/>
            <person name="Stajich J.E."/>
            <person name="Selbmann L."/>
        </authorList>
    </citation>
    <scope>NUCLEOTIDE SEQUENCE [LARGE SCALE GENOMIC DNA]</scope>
    <source>
        <strain evidence="5 6">CCFEE 5887</strain>
    </source>
</reference>
<evidence type="ECO:0000313" key="5">
    <source>
        <dbReference type="EMBL" id="KAK5529134.1"/>
    </source>
</evidence>
<sequence length="252" mass="27606">MDCPRSLNSLEYTGASADLLFGREHESSNSFNRAHENRIRRYSEIMSTKPNRKILLINGPNLNLLGTREPGIYGTTTLPQVIDTVTKRAQDLNITIVPFQSNHEGAIIDFLHSHFLVPTSTAGTTTTAGSSTTSEKAVPTNTISDAEKDEEEQKEKKPDKVAVIINPAAYTHTSVAIRDALLATSFPFVEVHISNVHARGESFRNHSYFSDKATGVIMGLGTFGYVAALEFWANKWDTTTTNHTSTSASTST</sequence>
<evidence type="ECO:0000256" key="4">
    <source>
        <dbReference type="SAM" id="MobiDB-lite"/>
    </source>
</evidence>
<feature type="compositionally biased region" description="Low complexity" evidence="4">
    <location>
        <begin position="122"/>
        <end position="134"/>
    </location>
</feature>
<dbReference type="CDD" id="cd00466">
    <property type="entry name" value="DHQase_II"/>
    <property type="match status" value="1"/>
</dbReference>
<dbReference type="PROSITE" id="PS01029">
    <property type="entry name" value="DEHYDROQUINASE_II"/>
    <property type="match status" value="1"/>
</dbReference>
<dbReference type="InterPro" id="IPR036441">
    <property type="entry name" value="DHquinase_II_sf"/>
</dbReference>
<comment type="similarity">
    <text evidence="3">Belongs to the type-II 3-dehydroquinase family.</text>
</comment>
<comment type="function">
    <text evidence="3">Is involved in the catabolism of quinate. Allows the utilization of quinate as carbon source via the beta-ketoadipate pathway.</text>
</comment>
<feature type="binding site" evidence="3">
    <location>
        <begin position="193"/>
        <end position="194"/>
    </location>
    <ligand>
        <name>substrate</name>
    </ligand>
</feature>
<dbReference type="Pfam" id="PF01220">
    <property type="entry name" value="DHquinase_II"/>
    <property type="match status" value="2"/>
</dbReference>
<dbReference type="InterPro" id="IPR001874">
    <property type="entry name" value="DHquinase_II"/>
</dbReference>
<dbReference type="EC" id="4.2.1.10" evidence="3"/>
<feature type="binding site" evidence="3">
    <location>
        <position position="172"/>
    </location>
    <ligand>
        <name>substrate</name>
    </ligand>
</feature>
<proteinExistence type="inferred from homology"/>
<accession>A0AAV9PU03</accession>
<dbReference type="AlphaFoldDB" id="A0AAV9PU03"/>
<organism evidence="5 6">
    <name type="scientific">Vermiconidia calcicola</name>
    <dbReference type="NCBI Taxonomy" id="1690605"/>
    <lineage>
        <taxon>Eukaryota</taxon>
        <taxon>Fungi</taxon>
        <taxon>Dikarya</taxon>
        <taxon>Ascomycota</taxon>
        <taxon>Pezizomycotina</taxon>
        <taxon>Dothideomycetes</taxon>
        <taxon>Dothideomycetidae</taxon>
        <taxon>Mycosphaerellales</taxon>
        <taxon>Extremaceae</taxon>
        <taxon>Vermiconidia</taxon>
    </lineage>
</organism>
<comment type="caution">
    <text evidence="5">The sequence shown here is derived from an EMBL/GenBank/DDBJ whole genome shotgun (WGS) entry which is preliminary data.</text>
</comment>
<dbReference type="EMBL" id="JAXLQG010000023">
    <property type="protein sequence ID" value="KAK5529134.1"/>
    <property type="molecule type" value="Genomic_DNA"/>
</dbReference>
<dbReference type="GO" id="GO:0019631">
    <property type="term" value="P:quinate catabolic process"/>
    <property type="evidence" value="ECO:0007669"/>
    <property type="project" value="TreeGrafter"/>
</dbReference>
<feature type="region of interest" description="Disordered" evidence="4">
    <location>
        <begin position="122"/>
        <end position="159"/>
    </location>
</feature>
<keyword evidence="1 3" id="KW-0672">Quinate metabolism</keyword>
<dbReference type="InterPro" id="IPR018509">
    <property type="entry name" value="DHquinase_II_CS"/>
</dbReference>
<feature type="active site" description="Proton acceptor" evidence="3">
    <location>
        <position position="73"/>
    </location>
</feature>
<feature type="binding site" evidence="3">
    <location>
        <position position="179"/>
    </location>
    <ligand>
        <name>substrate</name>
    </ligand>
</feature>
<keyword evidence="6" id="KW-1185">Reference proteome</keyword>
<evidence type="ECO:0000256" key="2">
    <source>
        <dbReference type="ARBA" id="ARBA00023239"/>
    </source>
</evidence>
<gene>
    <name evidence="3" type="primary">qutE</name>
    <name evidence="5" type="ORF">LTR25_009871</name>
</gene>
<feature type="binding site" evidence="3">
    <location>
        <position position="166"/>
    </location>
    <ligand>
        <name>substrate</name>
    </ligand>
</feature>
<name>A0AAV9PU03_9PEZI</name>
<dbReference type="HAMAP" id="MF_00169">
    <property type="entry name" value="AroQ"/>
    <property type="match status" value="1"/>
</dbReference>
<comment type="catalytic activity">
    <reaction evidence="3">
        <text>3-dehydroquinate = 3-dehydroshikimate + H2O</text>
        <dbReference type="Rhea" id="RHEA:21096"/>
        <dbReference type="ChEBI" id="CHEBI:15377"/>
        <dbReference type="ChEBI" id="CHEBI:16630"/>
        <dbReference type="ChEBI" id="CHEBI:32364"/>
        <dbReference type="EC" id="4.2.1.10"/>
    </reaction>
</comment>
<dbReference type="GO" id="GO:0003855">
    <property type="term" value="F:3-dehydroquinate dehydratase activity"/>
    <property type="evidence" value="ECO:0007669"/>
    <property type="project" value="UniProtKB-UniRule"/>
</dbReference>
<dbReference type="Gene3D" id="3.40.50.9100">
    <property type="entry name" value="Dehydroquinase, class II"/>
    <property type="match status" value="1"/>
</dbReference>
<dbReference type="SUPFAM" id="SSF52304">
    <property type="entry name" value="Type II 3-dehydroquinate dehydratase"/>
    <property type="match status" value="2"/>
</dbReference>
<feature type="active site" description="Proton donor" evidence="3">
    <location>
        <position position="192"/>
    </location>
</feature>